<dbReference type="InterPro" id="IPR036390">
    <property type="entry name" value="WH_DNA-bd_sf"/>
</dbReference>
<proteinExistence type="predicted"/>
<dbReference type="InterPro" id="IPR005471">
    <property type="entry name" value="Tscrpt_reg_IclR_N"/>
</dbReference>
<dbReference type="STRING" id="886738.Nlim_1878"/>
<sequence length="297" mass="33465">MGRSYQSTEIRQKLIDVLKDSKTGMSGVEISEKLGVNRTTMTKYLKVFAAEGFLRQKDIGNISLWLLEPGQETFYFPDDYFKVAQLYLENLVKGNESQVYSLVKNCINSGASVRKLVAEVILPSMDSIQKLYDDGKIGKSEEKLLEHIISKSLQILSQISVDPNPKKNIIVISADNQSNLLSEAASTSLHSNEWNVFHLGDMSSAINVLFDLDLQKLIGKIWKQKSGVLLISVFSNTEEGLHFFAESINSIKEKMGKKIRLALCGKVEKKTKIDSDLISEKFDDILQWTENVYENSK</sequence>
<comment type="caution">
    <text evidence="3">The sequence shown here is derived from an EMBL/GenBank/DDBJ whole genome shotgun (WGS) entry which is preliminary data.</text>
</comment>
<gene>
    <name evidence="3" type="ORF">Nlim_1878</name>
</gene>
<name>F3KN97_9ARCH</name>
<accession>F3KN97</accession>
<organism evidence="3">
    <name type="scientific">Candidatus Nitrosarchaeum limnium SFB1</name>
    <dbReference type="NCBI Taxonomy" id="886738"/>
    <lineage>
        <taxon>Archaea</taxon>
        <taxon>Nitrososphaerota</taxon>
        <taxon>Nitrososphaeria</taxon>
        <taxon>Nitrosopumilales</taxon>
        <taxon>Nitrosopumilaceae</taxon>
        <taxon>Nitrosarchaeum</taxon>
    </lineage>
</organism>
<dbReference type="SUPFAM" id="SSF46785">
    <property type="entry name" value="Winged helix' DNA-binding domain"/>
    <property type="match status" value="1"/>
</dbReference>
<feature type="domain" description="B12-binding N-terminal" evidence="1">
    <location>
        <begin position="86"/>
        <end position="156"/>
    </location>
</feature>
<dbReference type="GO" id="GO:0006355">
    <property type="term" value="P:regulation of DNA-templated transcription"/>
    <property type="evidence" value="ECO:0007669"/>
    <property type="project" value="InterPro"/>
</dbReference>
<dbReference type="GO" id="GO:0003677">
    <property type="term" value="F:DNA binding"/>
    <property type="evidence" value="ECO:0007669"/>
    <property type="project" value="InterPro"/>
</dbReference>
<dbReference type="PATRIC" id="fig|886738.10.peg.2012"/>
<evidence type="ECO:0000313" key="3">
    <source>
        <dbReference type="EMBL" id="EGG41072.1"/>
    </source>
</evidence>
<evidence type="ECO:0000259" key="1">
    <source>
        <dbReference type="Pfam" id="PF02607"/>
    </source>
</evidence>
<dbReference type="InterPro" id="IPR003759">
    <property type="entry name" value="Cbl-bd_cap"/>
</dbReference>
<dbReference type="Pfam" id="PF09339">
    <property type="entry name" value="HTH_IclR"/>
    <property type="match status" value="1"/>
</dbReference>
<dbReference type="EMBL" id="AEGP01000066">
    <property type="protein sequence ID" value="EGG41072.1"/>
    <property type="molecule type" value="Genomic_DNA"/>
</dbReference>
<evidence type="ECO:0000259" key="2">
    <source>
        <dbReference type="Pfam" id="PF09339"/>
    </source>
</evidence>
<dbReference type="Gene3D" id="1.10.1240.10">
    <property type="entry name" value="Methionine synthase domain"/>
    <property type="match status" value="1"/>
</dbReference>
<dbReference type="Pfam" id="PF02607">
    <property type="entry name" value="B12-binding_2"/>
    <property type="match status" value="1"/>
</dbReference>
<dbReference type="Gene3D" id="1.10.10.10">
    <property type="entry name" value="Winged helix-like DNA-binding domain superfamily/Winged helix DNA-binding domain"/>
    <property type="match status" value="1"/>
</dbReference>
<dbReference type="InterPro" id="IPR036388">
    <property type="entry name" value="WH-like_DNA-bd_sf"/>
</dbReference>
<dbReference type="InterPro" id="IPR036594">
    <property type="entry name" value="Meth_synthase_dom"/>
</dbReference>
<feature type="domain" description="HTH iclR-type" evidence="2">
    <location>
        <begin position="14"/>
        <end position="57"/>
    </location>
</feature>
<reference evidence="3" key="1">
    <citation type="journal article" date="2011" name="PLoS ONE">
        <title>Genome of a low-salinity ammonia-oxidizing archaeon determined by single-cell and metagenomic analysis.</title>
        <authorList>
            <person name="Blainey P.C."/>
            <person name="Mosier A.C."/>
            <person name="Potanina A."/>
            <person name="Francis C.A."/>
            <person name="Quake S.R."/>
        </authorList>
    </citation>
    <scope>NUCLEOTIDE SEQUENCE [LARGE SCALE GENOMIC DNA]</scope>
    <source>
        <strain evidence="3">SFB1</strain>
    </source>
</reference>
<dbReference type="AlphaFoldDB" id="F3KN97"/>
<protein>
    <submittedName>
        <fullName evidence="3">Putative transcription regulator</fullName>
    </submittedName>
</protein>
<dbReference type="HOGENOM" id="CLU_920149_0_0_2"/>
<dbReference type="Proteomes" id="UP000004348">
    <property type="component" value="Chromosome"/>
</dbReference>